<reference evidence="2 3" key="1">
    <citation type="submission" date="2024-07" db="EMBL/GenBank/DDBJ databases">
        <title>Uliginosibacterium flavum JJ3220;KACC:17644.</title>
        <authorList>
            <person name="Kim M.K."/>
        </authorList>
    </citation>
    <scope>NUCLEOTIDE SEQUENCE [LARGE SCALE GENOMIC DNA]</scope>
    <source>
        <strain evidence="2 3">KACC:17644</strain>
    </source>
</reference>
<dbReference type="RefSeq" id="WP_354600926.1">
    <property type="nucleotide sequence ID" value="NZ_JBEWZI010000009.1"/>
</dbReference>
<proteinExistence type="predicted"/>
<keyword evidence="1" id="KW-0472">Membrane</keyword>
<protein>
    <submittedName>
        <fullName evidence="2">Uncharacterized protein</fullName>
    </submittedName>
</protein>
<organism evidence="2 3">
    <name type="scientific">Uliginosibacterium flavum</name>
    <dbReference type="NCBI Taxonomy" id="1396831"/>
    <lineage>
        <taxon>Bacteria</taxon>
        <taxon>Pseudomonadati</taxon>
        <taxon>Pseudomonadota</taxon>
        <taxon>Betaproteobacteria</taxon>
        <taxon>Rhodocyclales</taxon>
        <taxon>Zoogloeaceae</taxon>
        <taxon>Uliginosibacterium</taxon>
    </lineage>
</organism>
<dbReference type="EMBL" id="JBEWZI010000009">
    <property type="protein sequence ID" value="MET7014464.1"/>
    <property type="molecule type" value="Genomic_DNA"/>
</dbReference>
<keyword evidence="1" id="KW-0812">Transmembrane</keyword>
<evidence type="ECO:0000313" key="3">
    <source>
        <dbReference type="Proteomes" id="UP001549691"/>
    </source>
</evidence>
<feature type="transmembrane region" description="Helical" evidence="1">
    <location>
        <begin position="160"/>
        <end position="181"/>
    </location>
</feature>
<dbReference type="Proteomes" id="UP001549691">
    <property type="component" value="Unassembled WGS sequence"/>
</dbReference>
<name>A0ABV2TKK9_9RHOO</name>
<accession>A0ABV2TKK9</accession>
<sequence length="182" mass="20195">MVNWIVNKTRAKHQIRICQLKSNNASIEQEIATLRRRRNLIKERISIIKNKNSKPLEVIKNLSKSLFRTAKTVASVALIIAPPEITQSSFVNNAAGSLAVRALSSGGNSGSDGLNEIDSLRIKHSEIQQKISSLILSISRNNQEIESLLLTSNQKIISAYIVKVFVCLGFVAAIVMTLYFYV</sequence>
<keyword evidence="1" id="KW-1133">Transmembrane helix</keyword>
<comment type="caution">
    <text evidence="2">The sequence shown here is derived from an EMBL/GenBank/DDBJ whole genome shotgun (WGS) entry which is preliminary data.</text>
</comment>
<gene>
    <name evidence="2" type="ORF">ABXR19_09705</name>
</gene>
<keyword evidence="3" id="KW-1185">Reference proteome</keyword>
<evidence type="ECO:0000313" key="2">
    <source>
        <dbReference type="EMBL" id="MET7014464.1"/>
    </source>
</evidence>
<evidence type="ECO:0000256" key="1">
    <source>
        <dbReference type="SAM" id="Phobius"/>
    </source>
</evidence>